<proteinExistence type="predicted"/>
<dbReference type="InterPro" id="IPR001375">
    <property type="entry name" value="Peptidase_S9_cat"/>
</dbReference>
<dbReference type="Pfam" id="PF00326">
    <property type="entry name" value="Peptidase_S9"/>
    <property type="match status" value="1"/>
</dbReference>
<dbReference type="InterPro" id="IPR002470">
    <property type="entry name" value="Peptidase_S9A"/>
</dbReference>
<evidence type="ECO:0000256" key="1">
    <source>
        <dbReference type="ARBA" id="ARBA00022801"/>
    </source>
</evidence>
<evidence type="ECO:0000313" key="4">
    <source>
        <dbReference type="Proteomes" id="UP001595947"/>
    </source>
</evidence>
<dbReference type="Gene3D" id="3.40.50.1820">
    <property type="entry name" value="alpha/beta hydrolase"/>
    <property type="match status" value="1"/>
</dbReference>
<name>A0ABV9YUL6_9PSEU</name>
<feature type="domain" description="Peptidase S9 prolyl oligopeptidase catalytic" evidence="2">
    <location>
        <begin position="394"/>
        <end position="601"/>
    </location>
</feature>
<dbReference type="PRINTS" id="PR00862">
    <property type="entry name" value="PROLIGOPTASE"/>
</dbReference>
<keyword evidence="4" id="KW-1185">Reference proteome</keyword>
<dbReference type="SUPFAM" id="SSF53474">
    <property type="entry name" value="alpha/beta-Hydrolases"/>
    <property type="match status" value="1"/>
</dbReference>
<comment type="caution">
    <text evidence="3">The sequence shown here is derived from an EMBL/GenBank/DDBJ whole genome shotgun (WGS) entry which is preliminary data.</text>
</comment>
<organism evidence="3 4">
    <name type="scientific">Actinomycetospora atypica</name>
    <dbReference type="NCBI Taxonomy" id="1290095"/>
    <lineage>
        <taxon>Bacteria</taxon>
        <taxon>Bacillati</taxon>
        <taxon>Actinomycetota</taxon>
        <taxon>Actinomycetes</taxon>
        <taxon>Pseudonocardiales</taxon>
        <taxon>Pseudonocardiaceae</taxon>
        <taxon>Actinomycetospora</taxon>
    </lineage>
</organism>
<dbReference type="Proteomes" id="UP001595947">
    <property type="component" value="Unassembled WGS sequence"/>
</dbReference>
<gene>
    <name evidence="3" type="ORF">ACFPBZ_25095</name>
</gene>
<evidence type="ECO:0000259" key="2">
    <source>
        <dbReference type="Pfam" id="PF00326"/>
    </source>
</evidence>
<protein>
    <submittedName>
        <fullName evidence="3">S9 family peptidase</fullName>
    </submittedName>
</protein>
<accession>A0ABV9YUL6</accession>
<dbReference type="InterPro" id="IPR029058">
    <property type="entry name" value="AB_hydrolase_fold"/>
</dbReference>
<dbReference type="Gene3D" id="2.120.10.30">
    <property type="entry name" value="TolB, C-terminal domain"/>
    <property type="match status" value="1"/>
</dbReference>
<keyword evidence="1" id="KW-0378">Hydrolase</keyword>
<dbReference type="EMBL" id="JBHSIV010000039">
    <property type="protein sequence ID" value="MFC5065518.1"/>
    <property type="molecule type" value="Genomic_DNA"/>
</dbReference>
<reference evidence="4" key="1">
    <citation type="journal article" date="2019" name="Int. J. Syst. Evol. Microbiol.">
        <title>The Global Catalogue of Microorganisms (GCM) 10K type strain sequencing project: providing services to taxonomists for standard genome sequencing and annotation.</title>
        <authorList>
            <consortium name="The Broad Institute Genomics Platform"/>
            <consortium name="The Broad Institute Genome Sequencing Center for Infectious Disease"/>
            <person name="Wu L."/>
            <person name="Ma J."/>
        </authorList>
    </citation>
    <scope>NUCLEOTIDE SEQUENCE [LARGE SCALE GENOMIC DNA]</scope>
    <source>
        <strain evidence="4">CGMCC 4.7093</strain>
    </source>
</reference>
<dbReference type="PANTHER" id="PTHR42776">
    <property type="entry name" value="SERINE PEPTIDASE S9 FAMILY MEMBER"/>
    <property type="match status" value="1"/>
</dbReference>
<evidence type="ECO:0000313" key="3">
    <source>
        <dbReference type="EMBL" id="MFC5065518.1"/>
    </source>
</evidence>
<dbReference type="PANTHER" id="PTHR42776:SF27">
    <property type="entry name" value="DIPEPTIDYL PEPTIDASE FAMILY MEMBER 6"/>
    <property type="match status" value="1"/>
</dbReference>
<dbReference type="SUPFAM" id="SSF82171">
    <property type="entry name" value="DPP6 N-terminal domain-like"/>
    <property type="match status" value="1"/>
</dbReference>
<dbReference type="InterPro" id="IPR011042">
    <property type="entry name" value="6-blade_b-propeller_TolB-like"/>
</dbReference>
<dbReference type="RefSeq" id="WP_378038848.1">
    <property type="nucleotide sequence ID" value="NZ_JBHSIV010000039.1"/>
</dbReference>
<sequence>MSDTADLVHRLLSVRTWRAFDVGADGHVLAGDDTSGTVQLVELAPDGSRRTLTALEGACSGRYLKGVEPRTVLVSHDTDGNERAQLSTLRPDEVAEPLTVDGLTPLVRDPAAIHSLAEVLDGARVVYATNRRNGVDFDLVLRDLTTDAETVLYDGGGMVGGAAVSPDGSRALMTRPGGPAMSSQVLLLAGATTTEVTPADEPALHTGLQWLPDGSAALVTTDHDRDHTGIARLDPDTGTIEYLVTDDAHDVSGRLSPDGRLLLVVTDDDGASRLAVHDAATGEHRLDVVTPDVGVGDFLTLPRWSADSGGLALTWTSPTIPADVVLVDAATGRSGTAASSSGDLEGLELVTPTSVGIPTPDGETVPCFVYSPATPSGSSVLIIHGGPEGQAVRSFSPITQALVARGHTVLVPNVRGSVGYGKRWYSLDDVERRLDSVADLAAIHAFLPRLGLDPARSALWGGSYGGYMVLAGAAFQPDLWAAGVDIVGMSSLVTFLENTSPYRRAHREREYGSLERDREFLERASPLNRISDVRAPLFVIHGANDPRVPLSEAEQVAAAVRGNGVEVELVVYGDEGHGLAKRANRLDAYPRAIDFVTRVLG</sequence>